<evidence type="ECO:0000256" key="1">
    <source>
        <dbReference type="SAM" id="Phobius"/>
    </source>
</evidence>
<sequence length="84" mass="9387">MRPWITYTLARLGIFVVTLIVLLVLGTGWIWGAIFATLISLALSVLLLSGLRQRIANDIQRRVEKPSSDFDSDVEDDQIDSAKN</sequence>
<keyword evidence="1" id="KW-1133">Transmembrane helix</keyword>
<gene>
    <name evidence="2" type="ORF">UFOPK1767_00780</name>
</gene>
<keyword evidence="1" id="KW-0472">Membrane</keyword>
<accession>A0A6J6FMF8</accession>
<protein>
    <submittedName>
        <fullName evidence="2">Unannotated protein</fullName>
    </submittedName>
</protein>
<proteinExistence type="predicted"/>
<name>A0A6J6FMF8_9ZZZZ</name>
<feature type="transmembrane region" description="Helical" evidence="1">
    <location>
        <begin position="7"/>
        <end position="25"/>
    </location>
</feature>
<dbReference type="InterPro" id="IPR025323">
    <property type="entry name" value="DUF4229"/>
</dbReference>
<evidence type="ECO:0000313" key="2">
    <source>
        <dbReference type="EMBL" id="CAB4588153.1"/>
    </source>
</evidence>
<dbReference type="Pfam" id="PF14012">
    <property type="entry name" value="DUF4229"/>
    <property type="match status" value="1"/>
</dbReference>
<organism evidence="2">
    <name type="scientific">freshwater metagenome</name>
    <dbReference type="NCBI Taxonomy" id="449393"/>
    <lineage>
        <taxon>unclassified sequences</taxon>
        <taxon>metagenomes</taxon>
        <taxon>ecological metagenomes</taxon>
    </lineage>
</organism>
<dbReference type="EMBL" id="CAEZTZ010000105">
    <property type="protein sequence ID" value="CAB4588153.1"/>
    <property type="molecule type" value="Genomic_DNA"/>
</dbReference>
<feature type="transmembrane region" description="Helical" evidence="1">
    <location>
        <begin position="31"/>
        <end position="51"/>
    </location>
</feature>
<dbReference type="AlphaFoldDB" id="A0A6J6FMF8"/>
<reference evidence="2" key="1">
    <citation type="submission" date="2020-05" db="EMBL/GenBank/DDBJ databases">
        <authorList>
            <person name="Chiriac C."/>
            <person name="Salcher M."/>
            <person name="Ghai R."/>
            <person name="Kavagutti S V."/>
        </authorList>
    </citation>
    <scope>NUCLEOTIDE SEQUENCE</scope>
</reference>
<keyword evidence="1" id="KW-0812">Transmembrane</keyword>